<keyword evidence="7" id="KW-0479">Metal-binding</keyword>
<keyword evidence="7" id="KW-0460">Magnesium</keyword>
<keyword evidence="2 7" id="KW-0808">Transferase</keyword>
<keyword evidence="7" id="KW-0963">Cytoplasm</keyword>
<dbReference type="CDD" id="cd00464">
    <property type="entry name" value="SK"/>
    <property type="match status" value="1"/>
</dbReference>
<feature type="binding site" evidence="7">
    <location>
        <position position="118"/>
    </location>
    <ligand>
        <name>ATP</name>
        <dbReference type="ChEBI" id="CHEBI:30616"/>
    </ligand>
</feature>
<dbReference type="HAMAP" id="MF_00109">
    <property type="entry name" value="Shikimate_kinase"/>
    <property type="match status" value="1"/>
</dbReference>
<feature type="binding site" evidence="7">
    <location>
        <position position="140"/>
    </location>
    <ligand>
        <name>substrate</name>
    </ligand>
</feature>
<dbReference type="GO" id="GO:0005524">
    <property type="term" value="F:ATP binding"/>
    <property type="evidence" value="ECO:0007669"/>
    <property type="project" value="UniProtKB-UniRule"/>
</dbReference>
<comment type="subunit">
    <text evidence="7">Monomer.</text>
</comment>
<evidence type="ECO:0000256" key="4">
    <source>
        <dbReference type="ARBA" id="ARBA00022777"/>
    </source>
</evidence>
<dbReference type="GeneID" id="90529087"/>
<dbReference type="PANTHER" id="PTHR21087">
    <property type="entry name" value="SHIKIMATE KINASE"/>
    <property type="match status" value="1"/>
</dbReference>
<dbReference type="GO" id="GO:0005829">
    <property type="term" value="C:cytosol"/>
    <property type="evidence" value="ECO:0007669"/>
    <property type="project" value="TreeGrafter"/>
</dbReference>
<dbReference type="InterPro" id="IPR000623">
    <property type="entry name" value="Shikimate_kinase/TSH1"/>
</dbReference>
<dbReference type="NCBIfam" id="NF010555">
    <property type="entry name" value="PRK13949.1"/>
    <property type="match status" value="1"/>
</dbReference>
<dbReference type="GO" id="GO:0004765">
    <property type="term" value="F:shikimate kinase activity"/>
    <property type="evidence" value="ECO:0007669"/>
    <property type="project" value="UniProtKB-UniRule"/>
</dbReference>
<gene>
    <name evidence="7" type="primary">aroK</name>
    <name evidence="8" type="ORF">K8U91_08185</name>
</gene>
<comment type="catalytic activity">
    <reaction evidence="7">
        <text>shikimate + ATP = 3-phosphoshikimate + ADP + H(+)</text>
        <dbReference type="Rhea" id="RHEA:13121"/>
        <dbReference type="ChEBI" id="CHEBI:15378"/>
        <dbReference type="ChEBI" id="CHEBI:30616"/>
        <dbReference type="ChEBI" id="CHEBI:36208"/>
        <dbReference type="ChEBI" id="CHEBI:145989"/>
        <dbReference type="ChEBI" id="CHEBI:456216"/>
        <dbReference type="EC" id="2.7.1.71"/>
    </reaction>
</comment>
<evidence type="ECO:0000256" key="2">
    <source>
        <dbReference type="ARBA" id="ARBA00022679"/>
    </source>
</evidence>
<dbReference type="AlphaFoldDB" id="A0A921MRV9"/>
<comment type="pathway">
    <text evidence="7">Metabolic intermediate biosynthesis; chorismate biosynthesis; chorismate from D-erythrose 4-phosphate and phosphoenolpyruvate: step 5/7.</text>
</comment>
<feature type="binding site" evidence="7">
    <location>
        <position position="33"/>
    </location>
    <ligand>
        <name>substrate</name>
    </ligand>
</feature>
<keyword evidence="6 7" id="KW-0057">Aromatic amino acid biosynthesis</keyword>
<evidence type="ECO:0000256" key="1">
    <source>
        <dbReference type="ARBA" id="ARBA00022605"/>
    </source>
</evidence>
<accession>A0A921MRV9</accession>
<dbReference type="Gene3D" id="3.40.50.300">
    <property type="entry name" value="P-loop containing nucleotide triphosphate hydrolases"/>
    <property type="match status" value="1"/>
</dbReference>
<organism evidence="8 9">
    <name type="scientific">Barnesiella viscericola</name>
    <dbReference type="NCBI Taxonomy" id="397865"/>
    <lineage>
        <taxon>Bacteria</taxon>
        <taxon>Pseudomonadati</taxon>
        <taxon>Bacteroidota</taxon>
        <taxon>Bacteroidia</taxon>
        <taxon>Bacteroidales</taxon>
        <taxon>Barnesiellaceae</taxon>
        <taxon>Barnesiella</taxon>
    </lineage>
</organism>
<comment type="cofactor">
    <cofactor evidence="7">
        <name>Mg(2+)</name>
        <dbReference type="ChEBI" id="CHEBI:18420"/>
    </cofactor>
    <text evidence="7">Binds 1 Mg(2+) ion per subunit.</text>
</comment>
<evidence type="ECO:0000313" key="9">
    <source>
        <dbReference type="Proteomes" id="UP000757103"/>
    </source>
</evidence>
<protein>
    <recommendedName>
        <fullName evidence="7">Shikimate kinase</fullName>
        <shortName evidence="7">SK</shortName>
        <ecNumber evidence="7">2.7.1.71</ecNumber>
    </recommendedName>
</protein>
<evidence type="ECO:0000313" key="8">
    <source>
        <dbReference type="EMBL" id="HJG89429.1"/>
    </source>
</evidence>
<dbReference type="Pfam" id="PF01202">
    <property type="entry name" value="SKI"/>
    <property type="match status" value="1"/>
</dbReference>
<evidence type="ECO:0000256" key="3">
    <source>
        <dbReference type="ARBA" id="ARBA00022741"/>
    </source>
</evidence>
<dbReference type="GO" id="GO:0008652">
    <property type="term" value="P:amino acid biosynthetic process"/>
    <property type="evidence" value="ECO:0007669"/>
    <property type="project" value="UniProtKB-KW"/>
</dbReference>
<evidence type="ECO:0000256" key="7">
    <source>
        <dbReference type="HAMAP-Rule" id="MF_00109"/>
    </source>
</evidence>
<sequence>MKPIFLIGYMAAGKTTLGRRAAELLQVEFIDLDAYIEARYRKRVADLFAERGEAGFRDIERRMLHEVAEFDNVLVATGGGTPCFFDNMDYMRTRGVTVYLSASVPTLCRRLLRARVKRPLVMGKSAEELGDYIAQMLKQRETYYLQADHTFNAEQYESTHSVDEAVCRLSRLMQESAGESSPGSGAQTTPV</sequence>
<dbReference type="GO" id="GO:0009423">
    <property type="term" value="P:chorismate biosynthetic process"/>
    <property type="evidence" value="ECO:0007669"/>
    <property type="project" value="UniProtKB-UniRule"/>
</dbReference>
<reference evidence="8" key="2">
    <citation type="submission" date="2021-09" db="EMBL/GenBank/DDBJ databases">
        <authorList>
            <person name="Gilroy R."/>
        </authorList>
    </citation>
    <scope>NUCLEOTIDE SEQUENCE</scope>
    <source>
        <strain evidence="8">CHK121-7720</strain>
    </source>
</reference>
<keyword evidence="3 7" id="KW-0547">Nucleotide-binding</keyword>
<name>A0A921MRV9_9BACT</name>
<dbReference type="SUPFAM" id="SSF52540">
    <property type="entry name" value="P-loop containing nucleoside triphosphate hydrolases"/>
    <property type="match status" value="1"/>
</dbReference>
<comment type="subcellular location">
    <subcellularLocation>
        <location evidence="7">Cytoplasm</location>
    </subcellularLocation>
</comment>
<dbReference type="EC" id="2.7.1.71" evidence="7"/>
<comment type="function">
    <text evidence="7">Catalyzes the specific phosphorylation of the 3-hydroxyl group of shikimic acid using ATP as a cosubstrate.</text>
</comment>
<keyword evidence="1 7" id="KW-0028">Amino-acid biosynthesis</keyword>
<dbReference type="Proteomes" id="UP000757103">
    <property type="component" value="Unassembled WGS sequence"/>
</dbReference>
<dbReference type="RefSeq" id="WP_025278442.1">
    <property type="nucleotide sequence ID" value="NZ_CAKMIC010000011.1"/>
</dbReference>
<evidence type="ECO:0000256" key="6">
    <source>
        <dbReference type="ARBA" id="ARBA00023141"/>
    </source>
</evidence>
<feature type="binding site" evidence="7">
    <location>
        <position position="57"/>
    </location>
    <ligand>
        <name>substrate</name>
    </ligand>
</feature>
<evidence type="ECO:0000256" key="5">
    <source>
        <dbReference type="ARBA" id="ARBA00022840"/>
    </source>
</evidence>
<keyword evidence="4 7" id="KW-0418">Kinase</keyword>
<dbReference type="InterPro" id="IPR031322">
    <property type="entry name" value="Shikimate/glucono_kinase"/>
</dbReference>
<keyword evidence="5 7" id="KW-0067">ATP-binding</keyword>
<comment type="caution">
    <text evidence="7">Lacks conserved residue(s) required for the propagation of feature annotation.</text>
</comment>
<comment type="caution">
    <text evidence="8">The sequence shown here is derived from an EMBL/GenBank/DDBJ whole genome shotgun (WGS) entry which is preliminary data.</text>
</comment>
<dbReference type="InterPro" id="IPR027417">
    <property type="entry name" value="P-loop_NTPase"/>
</dbReference>
<reference evidence="8" key="1">
    <citation type="journal article" date="2021" name="PeerJ">
        <title>Extensive microbial diversity within the chicken gut microbiome revealed by metagenomics and culture.</title>
        <authorList>
            <person name="Gilroy R."/>
            <person name="Ravi A."/>
            <person name="Getino M."/>
            <person name="Pursley I."/>
            <person name="Horton D.L."/>
            <person name="Alikhan N.F."/>
            <person name="Baker D."/>
            <person name="Gharbi K."/>
            <person name="Hall N."/>
            <person name="Watson M."/>
            <person name="Adriaenssens E.M."/>
            <person name="Foster-Nyarko E."/>
            <person name="Jarju S."/>
            <person name="Secka A."/>
            <person name="Antonio M."/>
            <person name="Oren A."/>
            <person name="Chaudhuri R.R."/>
            <person name="La Ragione R."/>
            <person name="Hildebrand F."/>
            <person name="Pallen M.J."/>
        </authorList>
    </citation>
    <scope>NUCLEOTIDE SEQUENCE</scope>
    <source>
        <strain evidence="8">CHK121-7720</strain>
    </source>
</reference>
<dbReference type="PANTHER" id="PTHR21087:SF16">
    <property type="entry name" value="SHIKIMATE KINASE 1, CHLOROPLASTIC"/>
    <property type="match status" value="1"/>
</dbReference>
<proteinExistence type="inferred from homology"/>
<dbReference type="EMBL" id="DYUD01000024">
    <property type="protein sequence ID" value="HJG89429.1"/>
    <property type="molecule type" value="Genomic_DNA"/>
</dbReference>
<dbReference type="GO" id="GO:0000287">
    <property type="term" value="F:magnesium ion binding"/>
    <property type="evidence" value="ECO:0007669"/>
    <property type="project" value="UniProtKB-UniRule"/>
</dbReference>
<feature type="binding site" evidence="7">
    <location>
        <position position="79"/>
    </location>
    <ligand>
        <name>substrate</name>
    </ligand>
</feature>
<dbReference type="GO" id="GO:0009073">
    <property type="term" value="P:aromatic amino acid family biosynthetic process"/>
    <property type="evidence" value="ECO:0007669"/>
    <property type="project" value="UniProtKB-KW"/>
</dbReference>
<feature type="binding site" evidence="7">
    <location>
        <begin position="11"/>
        <end position="16"/>
    </location>
    <ligand>
        <name>ATP</name>
        <dbReference type="ChEBI" id="CHEBI:30616"/>
    </ligand>
</feature>
<comment type="similarity">
    <text evidence="7">Belongs to the shikimate kinase family.</text>
</comment>
<dbReference type="PRINTS" id="PR01100">
    <property type="entry name" value="SHIKIMTKNASE"/>
</dbReference>
<feature type="binding site" evidence="7">
    <location>
        <position position="15"/>
    </location>
    <ligand>
        <name>Mg(2+)</name>
        <dbReference type="ChEBI" id="CHEBI:18420"/>
    </ligand>
</feature>